<keyword evidence="4" id="KW-1185">Reference proteome</keyword>
<dbReference type="GO" id="GO:0005737">
    <property type="term" value="C:cytoplasm"/>
    <property type="evidence" value="ECO:0007669"/>
    <property type="project" value="TreeGrafter"/>
</dbReference>
<evidence type="ECO:0000313" key="4">
    <source>
        <dbReference type="Proteomes" id="UP000192513"/>
    </source>
</evidence>
<keyword evidence="1" id="KW-0456">Lyase</keyword>
<dbReference type="SUPFAM" id="SSF51556">
    <property type="entry name" value="Metallo-dependent hydrolases"/>
    <property type="match status" value="1"/>
</dbReference>
<proteinExistence type="predicted"/>
<dbReference type="OrthoDB" id="8673173at2"/>
<dbReference type="InterPro" id="IPR032466">
    <property type="entry name" value="Metal_Hydrolase"/>
</dbReference>
<dbReference type="Gene3D" id="3.20.20.140">
    <property type="entry name" value="Metal-dependent hydrolases"/>
    <property type="match status" value="1"/>
</dbReference>
<evidence type="ECO:0000256" key="1">
    <source>
        <dbReference type="ARBA" id="ARBA00023239"/>
    </source>
</evidence>
<dbReference type="Pfam" id="PF04909">
    <property type="entry name" value="Amidohydro_2"/>
    <property type="match status" value="1"/>
</dbReference>
<protein>
    <recommendedName>
        <fullName evidence="2">Amidohydrolase-related domain-containing protein</fullName>
    </recommendedName>
</protein>
<feature type="domain" description="Amidohydrolase-related" evidence="2">
    <location>
        <begin position="121"/>
        <end position="411"/>
    </location>
</feature>
<dbReference type="GO" id="GO:0016787">
    <property type="term" value="F:hydrolase activity"/>
    <property type="evidence" value="ECO:0007669"/>
    <property type="project" value="InterPro"/>
</dbReference>
<organism evidence="3 4">
    <name type="scientific">Mycobacterium paraseoulense</name>
    <dbReference type="NCBI Taxonomy" id="590652"/>
    <lineage>
        <taxon>Bacteria</taxon>
        <taxon>Bacillati</taxon>
        <taxon>Actinomycetota</taxon>
        <taxon>Actinomycetes</taxon>
        <taxon>Mycobacteriales</taxon>
        <taxon>Mycobacteriaceae</taxon>
        <taxon>Mycobacterium</taxon>
    </lineage>
</organism>
<dbReference type="PANTHER" id="PTHR21240">
    <property type="entry name" value="2-AMINO-3-CARBOXYLMUCONATE-6-SEMIALDEHYDE DECARBOXYLASE"/>
    <property type="match status" value="1"/>
</dbReference>
<sequence>MNDSILADPASLGFAMVDADNHFYEPRDCFSTYADPGAKDLIFHSEDVDGEEQYFIAGRRFTYLEEPFEDIQVKPGALAEMLRSRYREIPPDNDENVGPRHPDFEGSSAFTPMHPSWQNRDARIAVMNNQGVQASVMLPTLGVTVEHFVKDNPAATYANLDALNRWIRETWGFAYQDRIYCPAMVSLLDVDEAVRQVDEALAHGARFVSMKPGPVAGRSPAHPDFDPVWARLEEAKVSVIFHVGEAGYNELFSAAWGEAANPSAYRASAFQWCNFMVERPIMDTVAALIFHNLFGRFPGLRVMSIENGSAWVPYLLHTMDKKKGMGRNGPWLGGRVAGRPSDIFKEHVRITPFPEDDLDVLIAEIGAEAVLLGSDYPHAEGLAEPADFVPLLKNQSEQTIKLVLRENALKLIEGTW</sequence>
<dbReference type="InterPro" id="IPR032465">
    <property type="entry name" value="ACMSD"/>
</dbReference>
<accession>A0A1X0IFW2</accession>
<dbReference type="EMBL" id="MVIE01000004">
    <property type="protein sequence ID" value="ORB45437.1"/>
    <property type="molecule type" value="Genomic_DNA"/>
</dbReference>
<dbReference type="STRING" id="590652.BST39_04230"/>
<dbReference type="PANTHER" id="PTHR21240:SF28">
    <property type="entry name" value="ISO-OROTATE DECARBOXYLASE (EUROFUNG)"/>
    <property type="match status" value="1"/>
</dbReference>
<dbReference type="Proteomes" id="UP000192513">
    <property type="component" value="Unassembled WGS sequence"/>
</dbReference>
<dbReference type="GO" id="GO:0016831">
    <property type="term" value="F:carboxy-lyase activity"/>
    <property type="evidence" value="ECO:0007669"/>
    <property type="project" value="InterPro"/>
</dbReference>
<dbReference type="RefSeq" id="WP_083169395.1">
    <property type="nucleotide sequence ID" value="NZ_AP022619.1"/>
</dbReference>
<reference evidence="3 4" key="1">
    <citation type="submission" date="2017-02" db="EMBL/GenBank/DDBJ databases">
        <title>The new phylogeny of genus Mycobacterium.</title>
        <authorList>
            <person name="Tortoli E."/>
            <person name="Trovato A."/>
            <person name="Cirillo D.M."/>
        </authorList>
    </citation>
    <scope>NUCLEOTIDE SEQUENCE [LARGE SCALE GENOMIC DNA]</scope>
    <source>
        <strain evidence="3 4">DSM 45000</strain>
    </source>
</reference>
<comment type="caution">
    <text evidence="3">The sequence shown here is derived from an EMBL/GenBank/DDBJ whole genome shotgun (WGS) entry which is preliminary data.</text>
</comment>
<gene>
    <name evidence="3" type="ORF">BST39_04230</name>
</gene>
<evidence type="ECO:0000313" key="3">
    <source>
        <dbReference type="EMBL" id="ORB45437.1"/>
    </source>
</evidence>
<dbReference type="GO" id="GO:0019748">
    <property type="term" value="P:secondary metabolic process"/>
    <property type="evidence" value="ECO:0007669"/>
    <property type="project" value="TreeGrafter"/>
</dbReference>
<name>A0A1X0IFW2_9MYCO</name>
<dbReference type="AlphaFoldDB" id="A0A1X0IFW2"/>
<evidence type="ECO:0000259" key="2">
    <source>
        <dbReference type="Pfam" id="PF04909"/>
    </source>
</evidence>
<dbReference type="InterPro" id="IPR006680">
    <property type="entry name" value="Amidohydro-rel"/>
</dbReference>